<evidence type="ECO:0000256" key="12">
    <source>
        <dbReference type="SAM" id="Phobius"/>
    </source>
</evidence>
<dbReference type="PANTHER" id="PTHR43867">
    <property type="entry name" value="CELLULOSE SYNTHASE CATALYTIC SUBUNIT A [UDP-FORMING]"/>
    <property type="match status" value="1"/>
</dbReference>
<dbReference type="RefSeq" id="WP_133958272.1">
    <property type="nucleotide sequence ID" value="NZ_SORI01000016.1"/>
</dbReference>
<dbReference type="NCBIfam" id="NF003958">
    <property type="entry name" value="PRK05454.2-1"/>
    <property type="match status" value="1"/>
</dbReference>
<dbReference type="OrthoDB" id="9775281at2"/>
<dbReference type="CDD" id="cd04191">
    <property type="entry name" value="Glucan_BSP_MdoH"/>
    <property type="match status" value="1"/>
</dbReference>
<dbReference type="Pfam" id="PF00535">
    <property type="entry name" value="Glycos_transf_2"/>
    <property type="match status" value="1"/>
</dbReference>
<evidence type="ECO:0000256" key="5">
    <source>
        <dbReference type="ARBA" id="ARBA00022475"/>
    </source>
</evidence>
<dbReference type="PANTHER" id="PTHR43867:SF5">
    <property type="entry name" value="GLUCANS BIOSYNTHESIS GLUCOSYLTRANSFERASE H"/>
    <property type="match status" value="1"/>
</dbReference>
<feature type="transmembrane region" description="Helical" evidence="12">
    <location>
        <begin position="426"/>
        <end position="451"/>
    </location>
</feature>
<feature type="transmembrane region" description="Helical" evidence="12">
    <location>
        <begin position="463"/>
        <end position="479"/>
    </location>
</feature>
<comment type="similarity">
    <text evidence="3">Belongs to the glycosyltransferase 2 family. OpgH subfamily.</text>
</comment>
<accession>A0A4R8M3D7</accession>
<evidence type="ECO:0000313" key="15">
    <source>
        <dbReference type="Proteomes" id="UP000295066"/>
    </source>
</evidence>
<dbReference type="InterPro" id="IPR050321">
    <property type="entry name" value="Glycosyltr_2/OpgH_subfam"/>
</dbReference>
<dbReference type="Proteomes" id="UP000295066">
    <property type="component" value="Unassembled WGS sequence"/>
</dbReference>
<keyword evidence="11 12" id="KW-0472">Membrane</keyword>
<keyword evidence="7" id="KW-0328">Glycosyltransferase</keyword>
<protein>
    <recommendedName>
        <fullName evidence="4">Glucans biosynthesis glucosyltransferase H</fullName>
    </recommendedName>
</protein>
<evidence type="ECO:0000256" key="9">
    <source>
        <dbReference type="ARBA" id="ARBA00022692"/>
    </source>
</evidence>
<evidence type="ECO:0000256" key="7">
    <source>
        <dbReference type="ARBA" id="ARBA00022676"/>
    </source>
</evidence>
<evidence type="ECO:0000256" key="4">
    <source>
        <dbReference type="ARBA" id="ARBA00020585"/>
    </source>
</evidence>
<keyword evidence="10 12" id="KW-1133">Transmembrane helix</keyword>
<dbReference type="GO" id="GO:0016758">
    <property type="term" value="F:hexosyltransferase activity"/>
    <property type="evidence" value="ECO:0007669"/>
    <property type="project" value="TreeGrafter"/>
</dbReference>
<evidence type="ECO:0000256" key="10">
    <source>
        <dbReference type="ARBA" id="ARBA00022989"/>
    </source>
</evidence>
<feature type="transmembrane region" description="Helical" evidence="12">
    <location>
        <begin position="544"/>
        <end position="564"/>
    </location>
</feature>
<dbReference type="NCBIfam" id="NF003962">
    <property type="entry name" value="PRK05454.2-5"/>
    <property type="match status" value="1"/>
</dbReference>
<evidence type="ECO:0000313" key="14">
    <source>
        <dbReference type="EMBL" id="TDY57040.1"/>
    </source>
</evidence>
<name>A0A4R8M3D7_9BACT</name>
<comment type="pathway">
    <text evidence="2">Glycan metabolism; osmoregulated periplasmic glucan (OPG) biosynthesis.</text>
</comment>
<evidence type="ECO:0000256" key="2">
    <source>
        <dbReference type="ARBA" id="ARBA00005001"/>
    </source>
</evidence>
<dbReference type="GO" id="GO:0005886">
    <property type="term" value="C:plasma membrane"/>
    <property type="evidence" value="ECO:0007669"/>
    <property type="project" value="UniProtKB-SubCell"/>
</dbReference>
<dbReference type="InterPro" id="IPR029044">
    <property type="entry name" value="Nucleotide-diphossugar_trans"/>
</dbReference>
<evidence type="ECO:0000256" key="8">
    <source>
        <dbReference type="ARBA" id="ARBA00022679"/>
    </source>
</evidence>
<proteinExistence type="inferred from homology"/>
<reference evidence="14 15" key="1">
    <citation type="submission" date="2019-03" db="EMBL/GenBank/DDBJ databases">
        <title>Genomic Encyclopedia of Type Strains, Phase IV (KMG-IV): sequencing the most valuable type-strain genomes for metagenomic binning, comparative biology and taxonomic classification.</title>
        <authorList>
            <person name="Goeker M."/>
        </authorList>
    </citation>
    <scope>NUCLEOTIDE SEQUENCE [LARGE SCALE GENOMIC DNA]</scope>
    <source>
        <strain evidence="14 15">DSM 25964</strain>
    </source>
</reference>
<dbReference type="SUPFAM" id="SSF53448">
    <property type="entry name" value="Nucleotide-diphospho-sugar transferases"/>
    <property type="match status" value="1"/>
</dbReference>
<comment type="subcellular location">
    <subcellularLocation>
        <location evidence="1">Cell inner membrane</location>
        <topology evidence="1">Multi-pass membrane protein</topology>
    </subcellularLocation>
</comment>
<dbReference type="AlphaFoldDB" id="A0A4R8M3D7"/>
<feature type="transmembrane region" description="Helical" evidence="12">
    <location>
        <begin position="51"/>
        <end position="78"/>
    </location>
</feature>
<organism evidence="14 15">
    <name type="scientific">Aminivibrio pyruvatiphilus</name>
    <dbReference type="NCBI Taxonomy" id="1005740"/>
    <lineage>
        <taxon>Bacteria</taxon>
        <taxon>Thermotogati</taxon>
        <taxon>Synergistota</taxon>
        <taxon>Synergistia</taxon>
        <taxon>Synergistales</taxon>
        <taxon>Aminobacteriaceae</taxon>
        <taxon>Aminivibrio</taxon>
    </lineage>
</organism>
<comment type="caution">
    <text evidence="14">The sequence shown here is derived from an EMBL/GenBank/DDBJ whole genome shotgun (WGS) entry which is preliminary data.</text>
</comment>
<keyword evidence="9 12" id="KW-0812">Transmembrane</keyword>
<evidence type="ECO:0000256" key="1">
    <source>
        <dbReference type="ARBA" id="ARBA00004429"/>
    </source>
</evidence>
<feature type="domain" description="Glycosyltransferase 2-like" evidence="13">
    <location>
        <begin position="106"/>
        <end position="288"/>
    </location>
</feature>
<feature type="transmembrane region" description="Helical" evidence="12">
    <location>
        <begin position="373"/>
        <end position="393"/>
    </location>
</feature>
<keyword evidence="6" id="KW-0997">Cell inner membrane</keyword>
<dbReference type="Gene3D" id="3.90.550.10">
    <property type="entry name" value="Spore Coat Polysaccharide Biosynthesis Protein SpsA, Chain A"/>
    <property type="match status" value="1"/>
</dbReference>
<feature type="transmembrane region" description="Helical" evidence="12">
    <location>
        <begin position="520"/>
        <end position="538"/>
    </location>
</feature>
<gene>
    <name evidence="14" type="ORF">C8D99_11616</name>
</gene>
<evidence type="ECO:0000256" key="6">
    <source>
        <dbReference type="ARBA" id="ARBA00022519"/>
    </source>
</evidence>
<sequence>MADGGPVPAWRRTGSRRRLLLLLIVLIPTVISSNTMARLLPDRGSILLDTFLVAVFTTLFAWISVGFWTSIAGLVILLTKKDAYRVSRACDGLGLTIADGAARTAILIPIYNEEVQRVIAGLRTTYASVRATGSLDRFDFFLLSDTTDPDVWVEEEEAWHRFCSEEDAFGRVFYRKRTSNTKRKSGNVADFCRRWGKSYRYMAVFDADSIMSGETLVRLVQIMEARPDIGILQTPPKAVNRETLIARVQQFANHVYGPLLAAGLHFWQLGDAQYCGHNALIRVEPFMKHCELPRLPGKGPLSGDILSHDYVESALMCRAGYGIWLTYDLRGSWEETPPTLIDELKRDRRWCQGNLQHTRLLFTRGFFPAHRALFINGILSYGSALLWLAFLTVNSAQAISEVLFEPVYMPILRKFLPELPVWRPHWAISLLGSTTLLLFLPKFLGAFPILLADFKARLYGGKIRLFLSILLEVVLSMILTPIRMVFHSLFVVSTLLGKSVGWGAQSRDDRGTTWREALRAHWWGTLLGIGWGAVVYWITPSFFWWISPITFSLALSIPISVVTGRAGVGRLFRKAGLFLIPEEVELPPELQALEDNLLRPEPYFPFFFSRKKGFLRAVVDPLVHSLHTSLLLRFRRGAPSRERARDRIVEKALVSGPDALNRKEKTALLRAPHHLRELHRKVWRLGDEQAAARWGLVPPEKK</sequence>
<evidence type="ECO:0000256" key="3">
    <source>
        <dbReference type="ARBA" id="ARBA00009337"/>
    </source>
</evidence>
<keyword evidence="5" id="KW-1003">Cell membrane</keyword>
<keyword evidence="8 14" id="KW-0808">Transferase</keyword>
<dbReference type="InterPro" id="IPR001173">
    <property type="entry name" value="Glyco_trans_2-like"/>
</dbReference>
<evidence type="ECO:0000256" key="11">
    <source>
        <dbReference type="ARBA" id="ARBA00023136"/>
    </source>
</evidence>
<dbReference type="EMBL" id="SORI01000016">
    <property type="protein sequence ID" value="TDY57040.1"/>
    <property type="molecule type" value="Genomic_DNA"/>
</dbReference>
<keyword evidence="15" id="KW-1185">Reference proteome</keyword>
<evidence type="ECO:0000259" key="13">
    <source>
        <dbReference type="Pfam" id="PF00535"/>
    </source>
</evidence>
<feature type="transmembrane region" description="Helical" evidence="12">
    <location>
        <begin position="19"/>
        <end position="39"/>
    </location>
</feature>